<dbReference type="OrthoDB" id="8052050at2759"/>
<gene>
    <name evidence="1" type="ORF">MCOR_30577</name>
</gene>
<organism evidence="1 2">
    <name type="scientific">Mytilus coruscus</name>
    <name type="common">Sea mussel</name>
    <dbReference type="NCBI Taxonomy" id="42192"/>
    <lineage>
        <taxon>Eukaryota</taxon>
        <taxon>Metazoa</taxon>
        <taxon>Spiralia</taxon>
        <taxon>Lophotrochozoa</taxon>
        <taxon>Mollusca</taxon>
        <taxon>Bivalvia</taxon>
        <taxon>Autobranchia</taxon>
        <taxon>Pteriomorphia</taxon>
        <taxon>Mytilida</taxon>
        <taxon>Mytiloidea</taxon>
        <taxon>Mytilidae</taxon>
        <taxon>Mytilinae</taxon>
        <taxon>Mytilus</taxon>
    </lineage>
</organism>
<accession>A0A6J8CLP8</accession>
<reference evidence="1 2" key="1">
    <citation type="submission" date="2020-06" db="EMBL/GenBank/DDBJ databases">
        <authorList>
            <person name="Li R."/>
            <person name="Bekaert M."/>
        </authorList>
    </citation>
    <scope>NUCLEOTIDE SEQUENCE [LARGE SCALE GENOMIC DNA]</scope>
    <source>
        <strain evidence="2">wild</strain>
    </source>
</reference>
<dbReference type="AlphaFoldDB" id="A0A6J8CLP8"/>
<proteinExistence type="predicted"/>
<name>A0A6J8CLP8_MYTCO</name>
<evidence type="ECO:0000313" key="2">
    <source>
        <dbReference type="Proteomes" id="UP000507470"/>
    </source>
</evidence>
<sequence length="161" mass="19092">MPEEKIKRWENEQLDTFIGNINRLKVNEILAQLTEMVENTYENSIINTVVEDVCRLLTNAAKSTFGIFTKKFKNTQTMRKSKPWFDSECKEARKKFRSSRRKLKRNHTDDTVNETKKLEKSYKRIMDKRFVVFGSLEELFNPWCDQLRACTSYSRSLSSCI</sequence>
<dbReference type="EMBL" id="CACVKT020005598">
    <property type="protein sequence ID" value="CAC5395962.1"/>
    <property type="molecule type" value="Genomic_DNA"/>
</dbReference>
<keyword evidence="2" id="KW-1185">Reference proteome</keyword>
<dbReference type="Proteomes" id="UP000507470">
    <property type="component" value="Unassembled WGS sequence"/>
</dbReference>
<evidence type="ECO:0000313" key="1">
    <source>
        <dbReference type="EMBL" id="CAC5395962.1"/>
    </source>
</evidence>
<protein>
    <submittedName>
        <fullName evidence="1">Uncharacterized protein</fullName>
    </submittedName>
</protein>